<organism evidence="2 3">
    <name type="scientific">Protopolystoma xenopodis</name>
    <dbReference type="NCBI Taxonomy" id="117903"/>
    <lineage>
        <taxon>Eukaryota</taxon>
        <taxon>Metazoa</taxon>
        <taxon>Spiralia</taxon>
        <taxon>Lophotrochozoa</taxon>
        <taxon>Platyhelminthes</taxon>
        <taxon>Monogenea</taxon>
        <taxon>Polyopisthocotylea</taxon>
        <taxon>Polystomatidea</taxon>
        <taxon>Polystomatidae</taxon>
        <taxon>Protopolystoma</taxon>
    </lineage>
</organism>
<gene>
    <name evidence="2" type="ORF">PXEA_LOCUS17023</name>
</gene>
<comment type="caution">
    <text evidence="2">The sequence shown here is derived from an EMBL/GenBank/DDBJ whole genome shotgun (WGS) entry which is preliminary data.</text>
</comment>
<evidence type="ECO:0000313" key="2">
    <source>
        <dbReference type="EMBL" id="VEL23583.1"/>
    </source>
</evidence>
<name>A0A3S4ZZD4_9PLAT</name>
<feature type="region of interest" description="Disordered" evidence="1">
    <location>
        <begin position="15"/>
        <end position="34"/>
    </location>
</feature>
<dbReference type="AlphaFoldDB" id="A0A3S4ZZD4"/>
<evidence type="ECO:0000256" key="1">
    <source>
        <dbReference type="SAM" id="MobiDB-lite"/>
    </source>
</evidence>
<keyword evidence="3" id="KW-1185">Reference proteome</keyword>
<proteinExistence type="predicted"/>
<sequence>MRSSLLTLFEWRRPQTHTTRHSHMSSRPSVSGPPWSLRSHNPLIAGWLTFADSQQHVCRIGRSSACLGALNWVGGCSCCTPFCVRSPRPGSVACPTYMP</sequence>
<evidence type="ECO:0000313" key="3">
    <source>
        <dbReference type="Proteomes" id="UP000784294"/>
    </source>
</evidence>
<reference evidence="2" key="1">
    <citation type="submission" date="2018-11" db="EMBL/GenBank/DDBJ databases">
        <authorList>
            <consortium name="Pathogen Informatics"/>
        </authorList>
    </citation>
    <scope>NUCLEOTIDE SEQUENCE</scope>
</reference>
<protein>
    <submittedName>
        <fullName evidence="2">Uncharacterized protein</fullName>
    </submittedName>
</protein>
<feature type="compositionally biased region" description="Basic residues" evidence="1">
    <location>
        <begin position="15"/>
        <end position="24"/>
    </location>
</feature>
<dbReference type="EMBL" id="CAAALY010062708">
    <property type="protein sequence ID" value="VEL23583.1"/>
    <property type="molecule type" value="Genomic_DNA"/>
</dbReference>
<dbReference type="Proteomes" id="UP000784294">
    <property type="component" value="Unassembled WGS sequence"/>
</dbReference>
<accession>A0A3S4ZZD4</accession>